<keyword evidence="1" id="KW-1133">Transmembrane helix</keyword>
<organism evidence="2">
    <name type="scientific">Arion vulgaris</name>
    <dbReference type="NCBI Taxonomy" id="1028688"/>
    <lineage>
        <taxon>Eukaryota</taxon>
        <taxon>Metazoa</taxon>
        <taxon>Spiralia</taxon>
        <taxon>Lophotrochozoa</taxon>
        <taxon>Mollusca</taxon>
        <taxon>Gastropoda</taxon>
        <taxon>Heterobranchia</taxon>
        <taxon>Euthyneura</taxon>
        <taxon>Panpulmonata</taxon>
        <taxon>Eupulmonata</taxon>
        <taxon>Stylommatophora</taxon>
        <taxon>Helicina</taxon>
        <taxon>Arionoidea</taxon>
        <taxon>Arionidae</taxon>
        <taxon>Arion</taxon>
    </lineage>
</organism>
<feature type="non-terminal residue" evidence="2">
    <location>
        <position position="77"/>
    </location>
</feature>
<reference evidence="2" key="1">
    <citation type="submission" date="2014-12" db="EMBL/GenBank/DDBJ databases">
        <title>Insight into the proteome of Arion vulgaris.</title>
        <authorList>
            <person name="Aradska J."/>
            <person name="Bulat T."/>
            <person name="Smidak R."/>
            <person name="Sarate P."/>
            <person name="Gangsoo J."/>
            <person name="Sialana F."/>
            <person name="Bilban M."/>
            <person name="Lubec G."/>
        </authorList>
    </citation>
    <scope>NUCLEOTIDE SEQUENCE</scope>
    <source>
        <tissue evidence="2">Skin</tissue>
    </source>
</reference>
<protein>
    <submittedName>
        <fullName evidence="2">Uncharacterized protein</fullName>
    </submittedName>
</protein>
<dbReference type="AlphaFoldDB" id="A0A0B6Y908"/>
<sequence length="77" mass="8684">EWQKMRDIDNPLFPWTLHFVDEFPEVKDGVTRPTISQLDQVFRSGRIVSYVGSVVVIVIFLVVIPGALASLQVLTSL</sequence>
<evidence type="ECO:0000256" key="1">
    <source>
        <dbReference type="SAM" id="Phobius"/>
    </source>
</evidence>
<name>A0A0B6Y908_9EUPU</name>
<evidence type="ECO:0000313" key="2">
    <source>
        <dbReference type="EMBL" id="CEK52659.1"/>
    </source>
</evidence>
<feature type="non-terminal residue" evidence="2">
    <location>
        <position position="1"/>
    </location>
</feature>
<proteinExistence type="predicted"/>
<gene>
    <name evidence="2" type="primary">ORF17599</name>
</gene>
<dbReference type="EMBL" id="HACG01005794">
    <property type="protein sequence ID" value="CEK52659.1"/>
    <property type="molecule type" value="Transcribed_RNA"/>
</dbReference>
<keyword evidence="1" id="KW-0812">Transmembrane</keyword>
<keyword evidence="1" id="KW-0472">Membrane</keyword>
<accession>A0A0B6Y908</accession>
<feature type="transmembrane region" description="Helical" evidence="1">
    <location>
        <begin position="47"/>
        <end position="68"/>
    </location>
</feature>